<reference evidence="1 2" key="1">
    <citation type="submission" date="2019-08" db="EMBL/GenBank/DDBJ databases">
        <title>The genome of the soybean aphid Biotype 1, its phylome, world population structure and adaptation to the North American continent.</title>
        <authorList>
            <person name="Giordano R."/>
            <person name="Donthu R.K."/>
            <person name="Hernandez A.G."/>
            <person name="Wright C.L."/>
            <person name="Zimin A.V."/>
        </authorList>
    </citation>
    <scope>NUCLEOTIDE SEQUENCE [LARGE SCALE GENOMIC DNA]</scope>
    <source>
        <tissue evidence="1">Whole aphids</tissue>
    </source>
</reference>
<proteinExistence type="predicted"/>
<evidence type="ECO:0000313" key="2">
    <source>
        <dbReference type="Proteomes" id="UP000475862"/>
    </source>
</evidence>
<feature type="non-terminal residue" evidence="1">
    <location>
        <position position="503"/>
    </location>
</feature>
<sequence length="503" mass="58427">MEERLIIVEAKSNLGIKKHQNKRFFQVLCEILTRIRHSKTACTLNRFASKYFQNSNPNFDKIDLFLLCNSKMNNRRHLSFSLYVYVFESQLINNVVKSVEVDILIRSSLLKEKIKNNGYFYAKIDFLIFDYLKINNRRNMKFSPSSIDSKTNRHNKKFKQTSLLRIVIRIKQNDRVIQNETSDALHLSVSPNFTPYDYMFWGYVKDIVYVSLLSSIKKELKICSRQFIKMDKYCIIFQPDVVLVTKGCHAKHLLIHTIIKYNLVSLLLLTTFEFLPNRELHEVQLELLIFNGDYNKSKTARKRNTHDNTNACELCEFSQASFTIKPREDNTVGTWQPHERCHIHSSNGTIGSNDTRTKVGQTTCITAHLRWPEVRRNHQSDLRTTAYIYEISHHNSTTTDTSAATNSAKLSLSPHDKRFRRYNQRLHDCGLNTGHKGASPHYEPCRTRHPPKRACLGHVTRTDPRTDATCLNGPDVTIRISALNCIKHNIPYSKAGSRTPHFF</sequence>
<evidence type="ECO:0000313" key="1">
    <source>
        <dbReference type="EMBL" id="KAE9532363.1"/>
    </source>
</evidence>
<dbReference type="EMBL" id="VYZN01000039">
    <property type="protein sequence ID" value="KAE9532363.1"/>
    <property type="molecule type" value="Genomic_DNA"/>
</dbReference>
<gene>
    <name evidence="1" type="ORF">AGLY_009986</name>
</gene>
<dbReference type="Proteomes" id="UP000475862">
    <property type="component" value="Unassembled WGS sequence"/>
</dbReference>
<name>A0A6G0TGH9_APHGL</name>
<protein>
    <submittedName>
        <fullName evidence="1">Uncharacterized protein</fullName>
    </submittedName>
</protein>
<dbReference type="AlphaFoldDB" id="A0A6G0TGH9"/>
<accession>A0A6G0TGH9</accession>
<keyword evidence="2" id="KW-1185">Reference proteome</keyword>
<organism evidence="1 2">
    <name type="scientific">Aphis glycines</name>
    <name type="common">Soybean aphid</name>
    <dbReference type="NCBI Taxonomy" id="307491"/>
    <lineage>
        <taxon>Eukaryota</taxon>
        <taxon>Metazoa</taxon>
        <taxon>Ecdysozoa</taxon>
        <taxon>Arthropoda</taxon>
        <taxon>Hexapoda</taxon>
        <taxon>Insecta</taxon>
        <taxon>Pterygota</taxon>
        <taxon>Neoptera</taxon>
        <taxon>Paraneoptera</taxon>
        <taxon>Hemiptera</taxon>
        <taxon>Sternorrhyncha</taxon>
        <taxon>Aphidomorpha</taxon>
        <taxon>Aphidoidea</taxon>
        <taxon>Aphididae</taxon>
        <taxon>Aphidini</taxon>
        <taxon>Aphis</taxon>
        <taxon>Aphis</taxon>
    </lineage>
</organism>
<comment type="caution">
    <text evidence="1">The sequence shown here is derived from an EMBL/GenBank/DDBJ whole genome shotgun (WGS) entry which is preliminary data.</text>
</comment>